<organism evidence="3 4">
    <name type="scientific">Primorskyibacter sedentarius</name>
    <dbReference type="NCBI Taxonomy" id="745311"/>
    <lineage>
        <taxon>Bacteria</taxon>
        <taxon>Pseudomonadati</taxon>
        <taxon>Pseudomonadota</taxon>
        <taxon>Alphaproteobacteria</taxon>
        <taxon>Rhodobacterales</taxon>
        <taxon>Roseobacteraceae</taxon>
        <taxon>Primorskyibacter</taxon>
    </lineage>
</organism>
<sequence length="598" mass="67865">MHNLDDVKVALPQLEYGKGYVNTVRAALNRAPNVYKKPATHISACPHDFQQRFDGATNYVAMGFRSLDQFANWKTAVGGCFARYQRWLANEPARKPDYTDDWPKILAYVTDEAPKLGLAAAREESLATTDINTEFAHRVCNRMSYEARKTFLRGLTVWNALVGSDIAQAALAGLLPASPSEPPPKQARKLAYIDWLPAEVSNSLRKDFARFVHVKRHGEDDGLNEDPLGFDPELRNLNFTDTSAKAYGYAVGWVYRTLIRSELIDANDIRQLSDLLTYRNIKSATRIFQEMRADEMSPLKSDAGSLHSYVAKVTQIAIEHCHVSPETKQHMEALRNHPTVRGKSVGKMSVARRRRVKAFANDMDMQTRLFESPEFLMRQCQTRLKKWNTMSQHARMQTLKLGTAAAALAILLYGKPLRETNLRELRVFCDERQTLILPPEFVGKARLDLPGEITKNGKPIEGELDPEAMPILRFYYEVIRKKLIAEHPFGKHHAESDFFFNGPRVDHAVEKSVFNALIGEGLALCGLEMDTHEMRHAVAFFVLDEDPNAIEEVAELLDNLPDTARKFYAWVEERKAHQSARAKMQAAKSKRLRGRKRA</sequence>
<keyword evidence="1" id="KW-0233">DNA recombination</keyword>
<evidence type="ECO:0000313" key="4">
    <source>
        <dbReference type="Proteomes" id="UP000295696"/>
    </source>
</evidence>
<name>A0A4R3J8E5_9RHOB</name>
<dbReference type="InterPro" id="IPR011010">
    <property type="entry name" value="DNA_brk_join_enz"/>
</dbReference>
<dbReference type="Gene3D" id="1.10.443.10">
    <property type="entry name" value="Intergrase catalytic core"/>
    <property type="match status" value="1"/>
</dbReference>
<accession>A0A4R3J8E5</accession>
<evidence type="ECO:0000256" key="1">
    <source>
        <dbReference type="ARBA" id="ARBA00023172"/>
    </source>
</evidence>
<dbReference type="InterPro" id="IPR013762">
    <property type="entry name" value="Integrase-like_cat_sf"/>
</dbReference>
<dbReference type="GO" id="GO:0006310">
    <property type="term" value="P:DNA recombination"/>
    <property type="evidence" value="ECO:0007669"/>
    <property type="project" value="UniProtKB-KW"/>
</dbReference>
<dbReference type="AlphaFoldDB" id="A0A4R3J8E5"/>
<evidence type="ECO:0000313" key="3">
    <source>
        <dbReference type="EMBL" id="TCS60810.1"/>
    </source>
</evidence>
<gene>
    <name evidence="3" type="ORF">EDD52_113104</name>
</gene>
<keyword evidence="4" id="KW-1185">Reference proteome</keyword>
<feature type="compositionally biased region" description="Basic residues" evidence="2">
    <location>
        <begin position="588"/>
        <end position="598"/>
    </location>
</feature>
<comment type="caution">
    <text evidence="3">The sequence shown here is derived from an EMBL/GenBank/DDBJ whole genome shotgun (WGS) entry which is preliminary data.</text>
</comment>
<evidence type="ECO:0008006" key="5">
    <source>
        <dbReference type="Google" id="ProtNLM"/>
    </source>
</evidence>
<dbReference type="GO" id="GO:0015074">
    <property type="term" value="P:DNA integration"/>
    <property type="evidence" value="ECO:0007669"/>
    <property type="project" value="InterPro"/>
</dbReference>
<dbReference type="GO" id="GO:0003677">
    <property type="term" value="F:DNA binding"/>
    <property type="evidence" value="ECO:0007669"/>
    <property type="project" value="InterPro"/>
</dbReference>
<proteinExistence type="predicted"/>
<feature type="region of interest" description="Disordered" evidence="2">
    <location>
        <begin position="579"/>
        <end position="598"/>
    </location>
</feature>
<reference evidence="3 4" key="1">
    <citation type="submission" date="2019-03" db="EMBL/GenBank/DDBJ databases">
        <title>Genomic Encyclopedia of Type Strains, Phase IV (KMG-IV): sequencing the most valuable type-strain genomes for metagenomic binning, comparative biology and taxonomic classification.</title>
        <authorList>
            <person name="Goeker M."/>
        </authorList>
    </citation>
    <scope>NUCLEOTIDE SEQUENCE [LARGE SCALE GENOMIC DNA]</scope>
    <source>
        <strain evidence="3 4">DSM 104836</strain>
    </source>
</reference>
<dbReference type="EMBL" id="SLZU01000013">
    <property type="protein sequence ID" value="TCS60810.1"/>
    <property type="molecule type" value="Genomic_DNA"/>
</dbReference>
<dbReference type="Proteomes" id="UP000295696">
    <property type="component" value="Unassembled WGS sequence"/>
</dbReference>
<dbReference type="SUPFAM" id="SSF56349">
    <property type="entry name" value="DNA breaking-rejoining enzymes"/>
    <property type="match status" value="1"/>
</dbReference>
<dbReference type="RefSeq" id="WP_132247004.1">
    <property type="nucleotide sequence ID" value="NZ_SLZU01000013.1"/>
</dbReference>
<evidence type="ECO:0000256" key="2">
    <source>
        <dbReference type="SAM" id="MobiDB-lite"/>
    </source>
</evidence>
<protein>
    <recommendedName>
        <fullName evidence="5">Phage integrase family protein</fullName>
    </recommendedName>
</protein>